<organism evidence="2 3">
    <name type="scientific">Xenorhabdus ishibashii</name>
    <dbReference type="NCBI Taxonomy" id="1034471"/>
    <lineage>
        <taxon>Bacteria</taxon>
        <taxon>Pseudomonadati</taxon>
        <taxon>Pseudomonadota</taxon>
        <taxon>Gammaproteobacteria</taxon>
        <taxon>Enterobacterales</taxon>
        <taxon>Morganellaceae</taxon>
        <taxon>Xenorhabdus</taxon>
    </lineage>
</organism>
<evidence type="ECO:0000256" key="1">
    <source>
        <dbReference type="SAM" id="Coils"/>
    </source>
</evidence>
<dbReference type="AlphaFoldDB" id="A0A2D0K7U7"/>
<name>A0A2D0K7U7_9GAMM</name>
<accession>A0A2D0K7U7</accession>
<keyword evidence="1" id="KW-0175">Coiled coil</keyword>
<proteinExistence type="predicted"/>
<keyword evidence="3" id="KW-1185">Reference proteome</keyword>
<dbReference type="OrthoDB" id="6449341at2"/>
<comment type="caution">
    <text evidence="2">The sequence shown here is derived from an EMBL/GenBank/DDBJ whole genome shotgun (WGS) entry which is preliminary data.</text>
</comment>
<evidence type="ECO:0000313" key="2">
    <source>
        <dbReference type="EMBL" id="PHM59518.1"/>
    </source>
</evidence>
<dbReference type="Proteomes" id="UP000222168">
    <property type="component" value="Unassembled WGS sequence"/>
</dbReference>
<sequence>MSKIKTFFEQYEPTCESICRILGNDWRVNKIKSWYHCIYLTSPKYKDYSVCVRKEKDRLIIHGSIDTSLFSTADHQCTVSDKRKPEQIARDITRKILNHLDEEIQEYKKNIEEYEIEKEKERILKGMISRFGSLTPHYNAFTGFNTVNKIYGFVEKYSRRRDDYNLKIKNLTTDQLIKIIGFITTL</sequence>
<evidence type="ECO:0000313" key="3">
    <source>
        <dbReference type="Proteomes" id="UP000222168"/>
    </source>
</evidence>
<feature type="coiled-coil region" evidence="1">
    <location>
        <begin position="90"/>
        <end position="124"/>
    </location>
</feature>
<reference evidence="2 3" key="1">
    <citation type="journal article" date="2017" name="Nat. Microbiol.">
        <title>Natural product diversity associated with the nematode symbionts Photorhabdus and Xenorhabdus.</title>
        <authorList>
            <person name="Tobias N.J."/>
            <person name="Wolff H."/>
            <person name="Djahanschiri B."/>
            <person name="Grundmann F."/>
            <person name="Kronenwerth M."/>
            <person name="Shi Y.M."/>
            <person name="Simonyi S."/>
            <person name="Grun P."/>
            <person name="Shapiro-Ilan D."/>
            <person name="Pidot S.J."/>
            <person name="Stinear T.P."/>
            <person name="Ebersberger I."/>
            <person name="Bode H.B."/>
        </authorList>
    </citation>
    <scope>NUCLEOTIDE SEQUENCE [LARGE SCALE GENOMIC DNA]</scope>
    <source>
        <strain evidence="2 3">DSM 22670</strain>
    </source>
</reference>
<dbReference type="EMBL" id="NJAK01000003">
    <property type="protein sequence ID" value="PHM59518.1"/>
    <property type="molecule type" value="Genomic_DNA"/>
</dbReference>
<gene>
    <name evidence="2" type="ORF">Xish_03637</name>
</gene>
<dbReference type="RefSeq" id="WP_099119175.1">
    <property type="nucleotide sequence ID" value="NZ_NJAK01000003.1"/>
</dbReference>
<protein>
    <submittedName>
        <fullName evidence="2">Uncharacterized protein</fullName>
    </submittedName>
</protein>